<organism evidence="1 2">
    <name type="scientific">Meloidogyne enterolobii</name>
    <name type="common">Root-knot nematode worm</name>
    <name type="synonym">Meloidogyne mayaguensis</name>
    <dbReference type="NCBI Taxonomy" id="390850"/>
    <lineage>
        <taxon>Eukaryota</taxon>
        <taxon>Metazoa</taxon>
        <taxon>Ecdysozoa</taxon>
        <taxon>Nematoda</taxon>
        <taxon>Chromadorea</taxon>
        <taxon>Rhabditida</taxon>
        <taxon>Tylenchina</taxon>
        <taxon>Tylenchomorpha</taxon>
        <taxon>Tylenchoidea</taxon>
        <taxon>Meloidogynidae</taxon>
        <taxon>Meloidogyninae</taxon>
        <taxon>Meloidogyne</taxon>
    </lineage>
</organism>
<accession>A0ACB1A4B3</accession>
<keyword evidence="2" id="KW-1185">Reference proteome</keyword>
<dbReference type="Proteomes" id="UP001497535">
    <property type="component" value="Unassembled WGS sequence"/>
</dbReference>
<sequence>MKPEYVIGKQNGPVFNPHKGAFSVKPKPFTDLLLIIVDTARTMLFF</sequence>
<comment type="caution">
    <text evidence="1">The sequence shown here is derived from an EMBL/GenBank/DDBJ whole genome shotgun (WGS) entry which is preliminary data.</text>
</comment>
<name>A0ACB1A4B3_MELEN</name>
<evidence type="ECO:0000313" key="1">
    <source>
        <dbReference type="EMBL" id="CAK5086064.1"/>
    </source>
</evidence>
<reference evidence="1" key="1">
    <citation type="submission" date="2023-11" db="EMBL/GenBank/DDBJ databases">
        <authorList>
            <person name="Poullet M."/>
        </authorList>
    </citation>
    <scope>NUCLEOTIDE SEQUENCE</scope>
    <source>
        <strain evidence="1">E1834</strain>
    </source>
</reference>
<proteinExistence type="predicted"/>
<gene>
    <name evidence="1" type="ORF">MENTE1834_LOCUS33551</name>
</gene>
<protein>
    <submittedName>
        <fullName evidence="1">Uncharacterized protein</fullName>
    </submittedName>
</protein>
<evidence type="ECO:0000313" key="2">
    <source>
        <dbReference type="Proteomes" id="UP001497535"/>
    </source>
</evidence>
<dbReference type="EMBL" id="CAVMJV010000059">
    <property type="protein sequence ID" value="CAK5086064.1"/>
    <property type="molecule type" value="Genomic_DNA"/>
</dbReference>